<dbReference type="STRING" id="656024.FsymDg_2147"/>
<dbReference type="EMBL" id="CP002801">
    <property type="protein sequence ID" value="AEH09558.1"/>
    <property type="molecule type" value="Genomic_DNA"/>
</dbReference>
<reference evidence="1 2" key="1">
    <citation type="submission" date="2011-05" db="EMBL/GenBank/DDBJ databases">
        <title>Complete sequence of chromosome of Frankia symbiont of Datisca glomerata.</title>
        <authorList>
            <consortium name="US DOE Joint Genome Institute"/>
            <person name="Lucas S."/>
            <person name="Han J."/>
            <person name="Lapidus A."/>
            <person name="Cheng J.-F."/>
            <person name="Goodwin L."/>
            <person name="Pitluck S."/>
            <person name="Peters L."/>
            <person name="Mikhailova N."/>
            <person name="Chertkov O."/>
            <person name="Teshima H."/>
            <person name="Han C."/>
            <person name="Tapia R."/>
            <person name="Land M."/>
            <person name="Hauser L."/>
            <person name="Kyrpides N."/>
            <person name="Ivanova N."/>
            <person name="Pagani I."/>
            <person name="Berry A."/>
            <person name="Pawlowski K."/>
            <person name="Persson T."/>
            <person name="Vanden Heuvel B."/>
            <person name="Benson D."/>
            <person name="Woyke T."/>
        </authorList>
    </citation>
    <scope>NUCLEOTIDE SEQUENCE [LARGE SCALE GENOMIC DNA]</scope>
    <source>
        <strain evidence="2">4085684</strain>
    </source>
</reference>
<accession>F8AYX0</accession>
<organism evidence="1 2">
    <name type="scientific">Candidatus Protofrankia datiscae</name>
    <dbReference type="NCBI Taxonomy" id="2716812"/>
    <lineage>
        <taxon>Bacteria</taxon>
        <taxon>Bacillati</taxon>
        <taxon>Actinomycetota</taxon>
        <taxon>Actinomycetes</taxon>
        <taxon>Frankiales</taxon>
        <taxon>Frankiaceae</taxon>
        <taxon>Protofrankia</taxon>
    </lineage>
</organism>
<dbReference type="Proteomes" id="UP000001549">
    <property type="component" value="Chromosome"/>
</dbReference>
<evidence type="ECO:0000313" key="1">
    <source>
        <dbReference type="EMBL" id="AEH09558.1"/>
    </source>
</evidence>
<keyword evidence="2" id="KW-1185">Reference proteome</keyword>
<evidence type="ECO:0000313" key="2">
    <source>
        <dbReference type="Proteomes" id="UP000001549"/>
    </source>
</evidence>
<name>F8AYX0_9ACTN</name>
<dbReference type="AlphaFoldDB" id="F8AYX0"/>
<proteinExistence type="predicted"/>
<dbReference type="KEGG" id="fsy:FsymDg_2147"/>
<dbReference type="HOGENOM" id="CLU_1022145_0_0_11"/>
<sequence length="293" mass="32090">MKNGSNSPHLPTLVECFASYLRDLTGKRSVDELLVALDANGLYLERDLLQARRDGLARRLPAPESAGIWSGRRCWLGWYPPDTSEASAGDLWFDPVEISLMALIPQTQEDLAELAALPPRFLARQTPFVGWVSVRQMAVWQAMGCSLVAGRGLLVDTEPGPPHAAVAGVPPALAWDIALFLGKETCDPDYWEAAHEALSAEELADMWPDDAPEHAGEENSGFWIVVGRDDVLAGTPWDNDLGDSFPYLHASYPAPGVRFRTAVSSQLGITDPEEDDEPGTVIDRRQATMIDNR</sequence>
<protein>
    <submittedName>
        <fullName evidence="1">Uncharacterized protein</fullName>
    </submittedName>
</protein>
<gene>
    <name evidence="1" type="ordered locus">FsymDg_2147</name>
</gene>